<evidence type="ECO:0000256" key="1">
    <source>
        <dbReference type="SAM" id="MobiDB-lite"/>
    </source>
</evidence>
<gene>
    <name evidence="2" type="ORF">ACFQ1E_04145</name>
</gene>
<evidence type="ECO:0000313" key="3">
    <source>
        <dbReference type="Proteomes" id="UP001596977"/>
    </source>
</evidence>
<dbReference type="RefSeq" id="WP_264942236.1">
    <property type="nucleotide sequence ID" value="NZ_JAPDRA010000001.1"/>
</dbReference>
<feature type="region of interest" description="Disordered" evidence="1">
    <location>
        <begin position="57"/>
        <end position="89"/>
    </location>
</feature>
<dbReference type="Proteomes" id="UP001596977">
    <property type="component" value="Unassembled WGS sequence"/>
</dbReference>
<evidence type="ECO:0008006" key="4">
    <source>
        <dbReference type="Google" id="ProtNLM"/>
    </source>
</evidence>
<proteinExistence type="predicted"/>
<reference evidence="3" key="1">
    <citation type="journal article" date="2019" name="Int. J. Syst. Evol. Microbiol.">
        <title>The Global Catalogue of Microorganisms (GCM) 10K type strain sequencing project: providing services to taxonomists for standard genome sequencing and annotation.</title>
        <authorList>
            <consortium name="The Broad Institute Genomics Platform"/>
            <consortium name="The Broad Institute Genome Sequencing Center for Infectious Disease"/>
            <person name="Wu L."/>
            <person name="Ma J."/>
        </authorList>
    </citation>
    <scope>NUCLEOTIDE SEQUENCE [LARGE SCALE GENOMIC DNA]</scope>
    <source>
        <strain evidence="3">CCUG 62982</strain>
    </source>
</reference>
<organism evidence="2 3">
    <name type="scientific">Sphingomonas canadensis</name>
    <dbReference type="NCBI Taxonomy" id="1219257"/>
    <lineage>
        <taxon>Bacteria</taxon>
        <taxon>Pseudomonadati</taxon>
        <taxon>Pseudomonadota</taxon>
        <taxon>Alphaproteobacteria</taxon>
        <taxon>Sphingomonadales</taxon>
        <taxon>Sphingomonadaceae</taxon>
        <taxon>Sphingomonas</taxon>
    </lineage>
</organism>
<dbReference type="PROSITE" id="PS51257">
    <property type="entry name" value="PROKAR_LIPOPROTEIN"/>
    <property type="match status" value="1"/>
</dbReference>
<dbReference type="EMBL" id="JBHTJG010000001">
    <property type="protein sequence ID" value="MFD0945525.1"/>
    <property type="molecule type" value="Genomic_DNA"/>
</dbReference>
<evidence type="ECO:0000313" key="2">
    <source>
        <dbReference type="EMBL" id="MFD0945525.1"/>
    </source>
</evidence>
<sequence>MKLLIKAAGAAGLLTLAACGGGADDRAAQNVEANAEAMSDALEAQADATNNSVLAEMLEDKADNVEDAGEARAREIDAKDDARLENKAR</sequence>
<accession>A0ABW3H5A3</accession>
<name>A0ABW3H5A3_9SPHN</name>
<protein>
    <recommendedName>
        <fullName evidence="4">Secreted protein</fullName>
    </recommendedName>
</protein>
<comment type="caution">
    <text evidence="2">The sequence shown here is derived from an EMBL/GenBank/DDBJ whole genome shotgun (WGS) entry which is preliminary data.</text>
</comment>
<feature type="compositionally biased region" description="Basic and acidic residues" evidence="1">
    <location>
        <begin position="58"/>
        <end position="89"/>
    </location>
</feature>
<keyword evidence="3" id="KW-1185">Reference proteome</keyword>